<dbReference type="PRINTS" id="PR00038">
    <property type="entry name" value="HTHLUXR"/>
</dbReference>
<dbReference type="InterPro" id="IPR011990">
    <property type="entry name" value="TPR-like_helical_dom_sf"/>
</dbReference>
<dbReference type="PATRIC" id="fig|749927.5.peg.6492"/>
<feature type="compositionally biased region" description="Basic and acidic residues" evidence="3">
    <location>
        <begin position="667"/>
        <end position="678"/>
    </location>
</feature>
<evidence type="ECO:0000256" key="1">
    <source>
        <dbReference type="ARBA" id="ARBA00022741"/>
    </source>
</evidence>
<dbReference type="PANTHER" id="PTHR16305:SF35">
    <property type="entry name" value="TRANSCRIPTIONAL ACTIVATOR DOMAIN"/>
    <property type="match status" value="1"/>
</dbReference>
<dbReference type="InterPro" id="IPR000792">
    <property type="entry name" value="Tscrpt_reg_LuxR_C"/>
</dbReference>
<dbReference type="Gene3D" id="1.25.40.10">
    <property type="entry name" value="Tetratricopeptide repeat domain"/>
    <property type="match status" value="1"/>
</dbReference>
<keyword evidence="2" id="KW-0067">ATP-binding</keyword>
<keyword evidence="1" id="KW-0547">Nucleotide-binding</keyword>
<dbReference type="Pfam" id="PF00196">
    <property type="entry name" value="GerE"/>
    <property type="match status" value="1"/>
</dbReference>
<dbReference type="SUPFAM" id="SSF46894">
    <property type="entry name" value="C-terminal effector domain of the bipartite response regulators"/>
    <property type="match status" value="1"/>
</dbReference>
<dbReference type="InterPro" id="IPR016032">
    <property type="entry name" value="Sig_transdc_resp-reg_C-effctor"/>
</dbReference>
<dbReference type="GO" id="GO:0006355">
    <property type="term" value="P:regulation of DNA-templated transcription"/>
    <property type="evidence" value="ECO:0007669"/>
    <property type="project" value="InterPro"/>
</dbReference>
<dbReference type="PROSITE" id="PS50043">
    <property type="entry name" value="HTH_LUXR_2"/>
    <property type="match status" value="1"/>
</dbReference>
<dbReference type="PROSITE" id="PS00622">
    <property type="entry name" value="HTH_LUXR_1"/>
    <property type="match status" value="1"/>
</dbReference>
<dbReference type="eggNOG" id="COG2909">
    <property type="taxonomic scope" value="Bacteria"/>
</dbReference>
<dbReference type="GO" id="GO:0003677">
    <property type="term" value="F:DNA binding"/>
    <property type="evidence" value="ECO:0007669"/>
    <property type="project" value="InterPro"/>
</dbReference>
<dbReference type="CDD" id="cd06170">
    <property type="entry name" value="LuxR_C_like"/>
    <property type="match status" value="1"/>
</dbReference>
<dbReference type="InterPro" id="IPR027417">
    <property type="entry name" value="P-loop_NTPase"/>
</dbReference>
<evidence type="ECO:0000256" key="3">
    <source>
        <dbReference type="SAM" id="MobiDB-lite"/>
    </source>
</evidence>
<dbReference type="Proteomes" id="UP000000328">
    <property type="component" value="Chromosome"/>
</dbReference>
<dbReference type="InterPro" id="IPR036388">
    <property type="entry name" value="WH-like_DNA-bd_sf"/>
</dbReference>
<dbReference type="GO" id="GO:0005524">
    <property type="term" value="F:ATP binding"/>
    <property type="evidence" value="ECO:0007669"/>
    <property type="project" value="UniProtKB-KW"/>
</dbReference>
<sequence>MSASAEPGPPVPRPRAVTPWRLHARGREAELARLTGIVDGAEPDVRAVRISGDPWSGKSELLTALAGHAKERGWTVACGAAGPLPGSLPFGVFSDALENLLTSRDPALLDGFPKYHVSWLAGICPALAQYSPDAAVPTGPSELRHLFHAVRALLERLSAGVPLLLVVDDLQWADPASVDLFTHLIRRPPDAPVLLVTALRPRQTAGDLLAALDESVDGVAHVELPALAEDYLGTLLPAGLPADRRRALLDAADGNPGLLRALAAAEDQDTFAAPGYAPNRPGGPGMPVSPRREFRTLSPFTWTVAHAAALMRESFDTGLLAAVAEDSEVPTRAAVDELVAHDILRVDGSKRTFRFRNALLRDTARQAAGAAWRLGAHARAAEALRERDAPAPEIAYHLAHCVLVEENDAAGILVDAAREVRWERPADAATWLRRALDPRGPACADHVPLLAIALVVTGRTSDARLLFDQVAHTPETALWAGRALHLDGNREAAGDLLRIGLRIADPGDHRTRARLVAELLATTVDGRHPTAVPDLSILSSAQRVPGLGVLAEHLDPVTDAGPRALLLALATLTEPTGRAAEDQLLKARTLMANVSDADLAPDVTPLYWLARAEHALAHDDQAARHLRRALAIATRFGHRYVLDGLTTLLEHFDEKQDQETDGPSGDRIPEVPDPRRDEPDPDLPDLPSELAQLSGREREISRLVSDGRTNQQIARTLGLSHKTVETYLARIFKKLALCSRAQLATIVGRSVSTPAGPPIPARVASERLMPA</sequence>
<dbReference type="SMART" id="SM00421">
    <property type="entry name" value="HTH_LUXR"/>
    <property type="match status" value="1"/>
</dbReference>
<evidence type="ECO:0000259" key="4">
    <source>
        <dbReference type="PROSITE" id="PS50043"/>
    </source>
</evidence>
<dbReference type="GO" id="GO:0005737">
    <property type="term" value="C:cytoplasm"/>
    <property type="evidence" value="ECO:0007669"/>
    <property type="project" value="TreeGrafter"/>
</dbReference>
<dbReference type="InterPro" id="IPR041664">
    <property type="entry name" value="AAA_16"/>
</dbReference>
<dbReference type="HOGENOM" id="CLU_362350_0_0_11"/>
<dbReference type="GO" id="GO:0004016">
    <property type="term" value="F:adenylate cyclase activity"/>
    <property type="evidence" value="ECO:0007669"/>
    <property type="project" value="TreeGrafter"/>
</dbReference>
<dbReference type="EMBL" id="CP002000">
    <property type="protein sequence ID" value="ADJ47979.1"/>
    <property type="molecule type" value="Genomic_DNA"/>
</dbReference>
<dbReference type="AlphaFoldDB" id="A0A0H3DEB7"/>
<evidence type="ECO:0000313" key="5">
    <source>
        <dbReference type="EMBL" id="ADJ47979.1"/>
    </source>
</evidence>
<name>A0A0H3DEB7_AMYMU</name>
<dbReference type="SUPFAM" id="SSF52540">
    <property type="entry name" value="P-loop containing nucleoside triphosphate hydrolases"/>
    <property type="match status" value="1"/>
</dbReference>
<feature type="region of interest" description="Disordered" evidence="3">
    <location>
        <begin position="653"/>
        <end position="686"/>
    </location>
</feature>
<dbReference type="OrthoDB" id="4500249at2"/>
<dbReference type="Pfam" id="PF13191">
    <property type="entry name" value="AAA_16"/>
    <property type="match status" value="1"/>
</dbReference>
<dbReference type="eggNOG" id="COG2197">
    <property type="taxonomic scope" value="Bacteria"/>
</dbReference>
<gene>
    <name evidence="5" type="ordered locus">AMED_6244</name>
</gene>
<protein>
    <submittedName>
        <fullName evidence="5">LuxR family transcriptional regulator fused with ATPase domain</fullName>
    </submittedName>
</protein>
<organism evidence="5 6">
    <name type="scientific">Amycolatopsis mediterranei (strain U-32)</name>
    <dbReference type="NCBI Taxonomy" id="749927"/>
    <lineage>
        <taxon>Bacteria</taxon>
        <taxon>Bacillati</taxon>
        <taxon>Actinomycetota</taxon>
        <taxon>Actinomycetes</taxon>
        <taxon>Pseudonocardiales</taxon>
        <taxon>Pseudonocardiaceae</taxon>
        <taxon>Amycolatopsis</taxon>
    </lineage>
</organism>
<dbReference type="KEGG" id="amd:AMED_6244"/>
<evidence type="ECO:0000313" key="6">
    <source>
        <dbReference type="Proteomes" id="UP000000328"/>
    </source>
</evidence>
<dbReference type="PANTHER" id="PTHR16305">
    <property type="entry name" value="TESTICULAR SOLUBLE ADENYLYL CYCLASE"/>
    <property type="match status" value="1"/>
</dbReference>
<reference evidence="5 6" key="1">
    <citation type="journal article" date="2010" name="Cell Res.">
        <title>Complete genome sequence of the rifamycin SV-producing Amycolatopsis mediterranei U32 revealed its genetic characteristics in phylogeny and metabolism.</title>
        <authorList>
            <person name="Zhao W."/>
            <person name="Zhong Y."/>
            <person name="Yuan H."/>
            <person name="Wang J."/>
            <person name="Zheng H."/>
            <person name="Wang Y."/>
            <person name="Cen X."/>
            <person name="Xu F."/>
            <person name="Bai J."/>
            <person name="Han X."/>
            <person name="Lu G."/>
            <person name="Zhu Y."/>
            <person name="Shao Z."/>
            <person name="Yan H."/>
            <person name="Li C."/>
            <person name="Peng N."/>
            <person name="Zhang Z."/>
            <person name="Zhang Y."/>
            <person name="Lin W."/>
            <person name="Fan Y."/>
            <person name="Qin Z."/>
            <person name="Hu Y."/>
            <person name="Zhu B."/>
            <person name="Wang S."/>
            <person name="Ding X."/>
            <person name="Zhao G.P."/>
        </authorList>
    </citation>
    <scope>NUCLEOTIDE SEQUENCE [LARGE SCALE GENOMIC DNA]</scope>
    <source>
        <strain evidence="6">U-32</strain>
    </source>
</reference>
<evidence type="ECO:0000256" key="2">
    <source>
        <dbReference type="ARBA" id="ARBA00022840"/>
    </source>
</evidence>
<proteinExistence type="predicted"/>
<dbReference type="Gene3D" id="1.10.10.10">
    <property type="entry name" value="Winged helix-like DNA-binding domain superfamily/Winged helix DNA-binding domain"/>
    <property type="match status" value="1"/>
</dbReference>
<feature type="domain" description="HTH luxR-type" evidence="4">
    <location>
        <begin position="686"/>
        <end position="751"/>
    </location>
</feature>
<accession>A0A0H3DEB7</accession>